<reference evidence="1 2" key="1">
    <citation type="submission" date="2014-02" db="EMBL/GenBank/DDBJ databases">
        <authorList>
            <person name="Sears C."/>
            <person name="Carroll K."/>
            <person name="Sack B.R."/>
            <person name="Qadri F."/>
            <person name="Myers L.L."/>
            <person name="Chung G.-T."/>
            <person name="Escheverria P."/>
            <person name="Fraser C.M."/>
            <person name="Sadzewicz L."/>
            <person name="Shefchek K.A."/>
            <person name="Tallon L."/>
            <person name="Das S.P."/>
            <person name="Daugherty S."/>
            <person name="Mongodin E.F."/>
        </authorList>
    </citation>
    <scope>NUCLEOTIDE SEQUENCE [LARGE SCALE GENOMIC DNA]</scope>
    <source>
        <strain evidence="1 2">2-F-2 #4</strain>
    </source>
</reference>
<protein>
    <submittedName>
        <fullName evidence="1">Uncharacterized protein</fullName>
    </submittedName>
</protein>
<name>A0A015Y5S0_BACFG</name>
<dbReference type="EMBL" id="JGDM01000183">
    <property type="protein sequence ID" value="EXZ41800.1"/>
    <property type="molecule type" value="Genomic_DNA"/>
</dbReference>
<dbReference type="Proteomes" id="UP000022272">
    <property type="component" value="Unassembled WGS sequence"/>
</dbReference>
<evidence type="ECO:0000313" key="1">
    <source>
        <dbReference type="EMBL" id="EXZ41800.1"/>
    </source>
</evidence>
<accession>A0A015Y5S0</accession>
<sequence>MCPRFFSLLCDPVCTKGQKRKGNSENRMLLRGLYLPQV</sequence>
<proteinExistence type="predicted"/>
<gene>
    <name evidence="1" type="ORF">M076_5129</name>
</gene>
<comment type="caution">
    <text evidence="1">The sequence shown here is derived from an EMBL/GenBank/DDBJ whole genome shotgun (WGS) entry which is preliminary data.</text>
</comment>
<dbReference type="AlphaFoldDB" id="A0A015Y5S0"/>
<organism evidence="1 2">
    <name type="scientific">Bacteroides fragilis str. 2-F-2 #4</name>
    <dbReference type="NCBI Taxonomy" id="1339280"/>
    <lineage>
        <taxon>Bacteria</taxon>
        <taxon>Pseudomonadati</taxon>
        <taxon>Bacteroidota</taxon>
        <taxon>Bacteroidia</taxon>
        <taxon>Bacteroidales</taxon>
        <taxon>Bacteroidaceae</taxon>
        <taxon>Bacteroides</taxon>
    </lineage>
</organism>
<evidence type="ECO:0000313" key="2">
    <source>
        <dbReference type="Proteomes" id="UP000022272"/>
    </source>
</evidence>